<dbReference type="Gene3D" id="3.30.40.10">
    <property type="entry name" value="Zinc/RING finger domain, C3HC4 (zinc finger)"/>
    <property type="match status" value="1"/>
</dbReference>
<reference evidence="5 6" key="1">
    <citation type="journal article" date="2020" name="bioRxiv">
        <title>Whole genome comparisons of ergot fungi reveals the divergence and evolution of species within the genus Claviceps are the result of varying mechanisms driving genome evolution and host range expansion.</title>
        <authorList>
            <person name="Wyka S.A."/>
            <person name="Mondo S.J."/>
            <person name="Liu M."/>
            <person name="Dettman J."/>
            <person name="Nalam V."/>
            <person name="Broders K.D."/>
        </authorList>
    </citation>
    <scope>NUCLEOTIDE SEQUENCE [LARGE SCALE GENOMIC DNA]</scope>
    <source>
        <strain evidence="5 6">CCC 1485</strain>
    </source>
</reference>
<dbReference type="InterPro" id="IPR005225">
    <property type="entry name" value="Small_GTP-bd"/>
</dbReference>
<dbReference type="SUPFAM" id="SSF52540">
    <property type="entry name" value="P-loop containing nucleoside triphosphate hydrolases"/>
    <property type="match status" value="1"/>
</dbReference>
<name>A0A9P7MDU8_9HYPO</name>
<feature type="compositionally biased region" description="Polar residues" evidence="3">
    <location>
        <begin position="478"/>
        <end position="492"/>
    </location>
</feature>
<protein>
    <recommendedName>
        <fullName evidence="4">RING-type domain-containing protein</fullName>
    </recommendedName>
</protein>
<dbReference type="Gene3D" id="3.40.50.300">
    <property type="entry name" value="P-loop containing nucleotide triphosphate hydrolases"/>
    <property type="match status" value="1"/>
</dbReference>
<feature type="compositionally biased region" description="Polar residues" evidence="3">
    <location>
        <begin position="519"/>
        <end position="528"/>
    </location>
</feature>
<feature type="compositionally biased region" description="Polar residues" evidence="3">
    <location>
        <begin position="898"/>
        <end position="908"/>
    </location>
</feature>
<feature type="region of interest" description="Disordered" evidence="3">
    <location>
        <begin position="133"/>
        <end position="152"/>
    </location>
</feature>
<feature type="region of interest" description="Disordered" evidence="3">
    <location>
        <begin position="826"/>
        <end position="1203"/>
    </location>
</feature>
<dbReference type="PROSITE" id="PS51419">
    <property type="entry name" value="RAB"/>
    <property type="match status" value="1"/>
</dbReference>
<dbReference type="InterPro" id="IPR027417">
    <property type="entry name" value="P-loop_NTPase"/>
</dbReference>
<dbReference type="PRINTS" id="PR00449">
    <property type="entry name" value="RASTRNSFRMNG"/>
</dbReference>
<dbReference type="GO" id="GO:0003924">
    <property type="term" value="F:GTPase activity"/>
    <property type="evidence" value="ECO:0007669"/>
    <property type="project" value="InterPro"/>
</dbReference>
<dbReference type="AlphaFoldDB" id="A0A9P7MDU8"/>
<feature type="compositionally biased region" description="Basic and acidic residues" evidence="3">
    <location>
        <begin position="1048"/>
        <end position="1099"/>
    </location>
</feature>
<dbReference type="OrthoDB" id="106784at2759"/>
<feature type="compositionally biased region" description="Basic and acidic residues" evidence="3">
    <location>
        <begin position="910"/>
        <end position="922"/>
    </location>
</feature>
<dbReference type="SMART" id="SM00176">
    <property type="entry name" value="RAN"/>
    <property type="match status" value="1"/>
</dbReference>
<feature type="compositionally biased region" description="Basic and acidic residues" evidence="3">
    <location>
        <begin position="1011"/>
        <end position="1037"/>
    </location>
</feature>
<gene>
    <name evidence="5" type="ORF">E4U60_000807</name>
</gene>
<dbReference type="Pfam" id="PF00071">
    <property type="entry name" value="Ras"/>
    <property type="match status" value="1"/>
</dbReference>
<feature type="region of interest" description="Disordered" evidence="3">
    <location>
        <begin position="375"/>
        <end position="532"/>
    </location>
</feature>
<dbReference type="PROSITE" id="PS50089">
    <property type="entry name" value="ZF_RING_2"/>
    <property type="match status" value="1"/>
</dbReference>
<dbReference type="GO" id="GO:0008270">
    <property type="term" value="F:zinc ion binding"/>
    <property type="evidence" value="ECO:0007669"/>
    <property type="project" value="UniProtKB-KW"/>
</dbReference>
<feature type="compositionally biased region" description="Basic and acidic residues" evidence="3">
    <location>
        <begin position="1109"/>
        <end position="1142"/>
    </location>
</feature>
<sequence>MADSNAPKPSSSVKLVLLGEAAVGKSSLVLRFVNNDFQENKEPTIGAAFLTQKCNLPTRTIKFEIWDTAGQERFASLAPMYYRNAQAALVVYDLTKPTSLVKAKHWVVELQRQASPGMVIALVGNKLDLASESAAESEGADTGDDAEDARKVSTEEAKAYAEEESLLFFETSAKTGHNVTEVFTAIANSIPETSLKSARGPGAAGSGNRAGEEQRVTLGARDAGAKDGDCAKRRFLLSAITTTTLFLPRTQVARSSAPIYLVSAAPSFSDAVDAVAVDCLQEGVVDMAIPISEAQAELISSLSPDDIPIKLRCAICSKLAINAFRLPCCEQAICESCQSDLPPSCPVCEHSPLSAEDCNPNKSLRTTIRVFLRTAEKKREASRPKQPAPATPVAEPKPTPAEPQPASGNDASVTTNASGQESGDKEGVQTGPVTSVPQDAPASDQVHVSHGDETKTDTGPLPSAADPSSHGDEYGVNGESQGAQNSDGQQLGQAGEDAGDENEDENENENDKDNYETDAVNSGYNSAMLSGPGDYNNQMQMMMAMQNGMTPSSFGNFSMMGMPGMGMDPMAMQSMYMNGGFQGMGMNGMGGSYGGGFGQGSNMNDWGGSQSWNFDQNNYNQNGTGMGTGDFGNFNSGFQTSYNQGNYGHVNDYRRGNFGRGRGRARGVFGSYGRGGYQYNGASNYQGHGHAQAQYMQQQQQQQHPHQQPQPQPQGVQAYAGQVQDATSINGNAEEGSEQTGNRDSGGQGAESDLPPAGGVEDQQIEPSSSGNAQGNANGTGAIQSVLPAQDVPINAPTGPKAMRQGLPNTSLHNLRARGYQVGNEAQSQINTGTPQPIPRPTTAKAGSRSDISLDREQEMQTAHDANREPSKDNEIRDRSNLGSQPPPSRNRSPSRSQMGSVLQSRSGSKNRDRGRDMERSRTRSPNRSRTASRSRKSSHRRRRQRSESVNEGEDDEGPRRKKHHSSSYKKPFYGCDDDQPSENKQADPSRSRSASLQSAKKSTHHRSSHRDKDRTRDSEIRRDRNKDKYRDDEKTKSSRSSHRSSHKDKDRDYENASSRRRDKDRDRKDRKERRRDRDRDRDRDRGSVRDRDRGDKTHTSTSSRRVSPSRDRDKPSNSESTDPHTLEREARNRERLLKEAQRMAGLASLAGSKRSRDELGDDAGPTSRRDRRTGRRTEARDGVDEEERMRRLEAEREGGRWG</sequence>
<evidence type="ECO:0000256" key="2">
    <source>
        <dbReference type="PROSITE-ProRule" id="PRU00175"/>
    </source>
</evidence>
<dbReference type="PROSITE" id="PS51420">
    <property type="entry name" value="RHO"/>
    <property type="match status" value="1"/>
</dbReference>
<proteinExistence type="predicted"/>
<keyword evidence="2" id="KW-0479">Metal-binding</keyword>
<feature type="compositionally biased region" description="Low complexity" evidence="3">
    <location>
        <begin position="768"/>
        <end position="781"/>
    </location>
</feature>
<dbReference type="InterPro" id="IPR001841">
    <property type="entry name" value="Znf_RING"/>
</dbReference>
<feature type="compositionally biased region" description="Basic residues" evidence="3">
    <location>
        <begin position="1038"/>
        <end position="1047"/>
    </location>
</feature>
<evidence type="ECO:0000313" key="6">
    <source>
        <dbReference type="Proteomes" id="UP000706124"/>
    </source>
</evidence>
<feature type="compositionally biased region" description="Basic and acidic residues" evidence="3">
    <location>
        <begin position="447"/>
        <end position="456"/>
    </location>
</feature>
<feature type="compositionally biased region" description="Basic residues" evidence="3">
    <location>
        <begin position="923"/>
        <end position="945"/>
    </location>
</feature>
<dbReference type="PANTHER" id="PTHR47978">
    <property type="match status" value="1"/>
</dbReference>
<feature type="compositionally biased region" description="Low complexity" evidence="3">
    <location>
        <begin position="686"/>
        <end position="724"/>
    </location>
</feature>
<dbReference type="CDD" id="cd16620">
    <property type="entry name" value="vRING-HC-C4C4_RBBP6"/>
    <property type="match status" value="1"/>
</dbReference>
<feature type="region of interest" description="Disordered" evidence="3">
    <location>
        <begin position="194"/>
        <end position="213"/>
    </location>
</feature>
<feature type="compositionally biased region" description="Acidic residues" evidence="3">
    <location>
        <begin position="497"/>
        <end position="508"/>
    </location>
</feature>
<comment type="caution">
    <text evidence="5">The sequence shown here is derived from an EMBL/GenBank/DDBJ whole genome shotgun (WGS) entry which is preliminary data.</text>
</comment>
<dbReference type="SUPFAM" id="SSF57850">
    <property type="entry name" value="RING/U-box"/>
    <property type="match status" value="1"/>
</dbReference>
<keyword evidence="6" id="KW-1185">Reference proteome</keyword>
<feature type="compositionally biased region" description="Polar residues" evidence="3">
    <location>
        <begin position="992"/>
        <end position="1001"/>
    </location>
</feature>
<dbReference type="InterPro" id="IPR013083">
    <property type="entry name" value="Znf_RING/FYVE/PHD"/>
</dbReference>
<feature type="compositionally biased region" description="Polar residues" evidence="3">
    <location>
        <begin position="826"/>
        <end position="835"/>
    </location>
</feature>
<feature type="compositionally biased region" description="Pro residues" evidence="3">
    <location>
        <begin position="386"/>
        <end position="403"/>
    </location>
</feature>
<feature type="region of interest" description="Disordered" evidence="3">
    <location>
        <begin position="681"/>
        <end position="781"/>
    </location>
</feature>
<evidence type="ECO:0000256" key="3">
    <source>
        <dbReference type="SAM" id="MobiDB-lite"/>
    </source>
</evidence>
<evidence type="ECO:0000259" key="4">
    <source>
        <dbReference type="PROSITE" id="PS50089"/>
    </source>
</evidence>
<keyword evidence="2" id="KW-0863">Zinc-finger</keyword>
<accession>A0A9P7MDU8</accession>
<dbReference type="Proteomes" id="UP000706124">
    <property type="component" value="Unassembled WGS sequence"/>
</dbReference>
<feature type="compositionally biased region" description="Basic and acidic residues" evidence="3">
    <location>
        <begin position="865"/>
        <end position="880"/>
    </location>
</feature>
<dbReference type="SMART" id="SM00173">
    <property type="entry name" value="RAS"/>
    <property type="match status" value="1"/>
</dbReference>
<dbReference type="PROSITE" id="PS51421">
    <property type="entry name" value="RAS"/>
    <property type="match status" value="1"/>
</dbReference>
<keyword evidence="2" id="KW-0862">Zinc</keyword>
<dbReference type="GO" id="GO:0005525">
    <property type="term" value="F:GTP binding"/>
    <property type="evidence" value="ECO:0007669"/>
    <property type="project" value="InterPro"/>
</dbReference>
<feature type="compositionally biased region" description="Acidic residues" evidence="3">
    <location>
        <begin position="138"/>
        <end position="147"/>
    </location>
</feature>
<evidence type="ECO:0000256" key="1">
    <source>
        <dbReference type="ARBA" id="ARBA00022741"/>
    </source>
</evidence>
<dbReference type="InterPro" id="IPR001806">
    <property type="entry name" value="Small_GTPase"/>
</dbReference>
<dbReference type="SMART" id="SM00174">
    <property type="entry name" value="RHO"/>
    <property type="match status" value="1"/>
</dbReference>
<feature type="compositionally biased region" description="Polar residues" evidence="3">
    <location>
        <begin position="406"/>
        <end position="421"/>
    </location>
</feature>
<evidence type="ECO:0000313" key="5">
    <source>
        <dbReference type="EMBL" id="KAG5939605.1"/>
    </source>
</evidence>
<dbReference type="CDD" id="cd01860">
    <property type="entry name" value="Rab5_related"/>
    <property type="match status" value="1"/>
</dbReference>
<keyword evidence="1" id="KW-0547">Nucleotide-binding</keyword>
<dbReference type="EMBL" id="SRPO01000128">
    <property type="protein sequence ID" value="KAG5939605.1"/>
    <property type="molecule type" value="Genomic_DNA"/>
</dbReference>
<feature type="domain" description="RING-type" evidence="4">
    <location>
        <begin position="313"/>
        <end position="349"/>
    </location>
</feature>
<dbReference type="NCBIfam" id="TIGR00231">
    <property type="entry name" value="small_GTP"/>
    <property type="match status" value="1"/>
</dbReference>
<dbReference type="FunFam" id="3.40.50.300:FF:000611">
    <property type="entry name" value="RAB GTPase Vps21/Ypt51, putative"/>
    <property type="match status" value="1"/>
</dbReference>
<feature type="compositionally biased region" description="Basic and acidic residues" evidence="3">
    <location>
        <begin position="1176"/>
        <end position="1203"/>
    </location>
</feature>
<dbReference type="SMART" id="SM00175">
    <property type="entry name" value="RAB"/>
    <property type="match status" value="1"/>
</dbReference>
<organism evidence="5 6">
    <name type="scientific">Claviceps pazoutovae</name>
    <dbReference type="NCBI Taxonomy" id="1649127"/>
    <lineage>
        <taxon>Eukaryota</taxon>
        <taxon>Fungi</taxon>
        <taxon>Dikarya</taxon>
        <taxon>Ascomycota</taxon>
        <taxon>Pezizomycotina</taxon>
        <taxon>Sordariomycetes</taxon>
        <taxon>Hypocreomycetidae</taxon>
        <taxon>Hypocreales</taxon>
        <taxon>Clavicipitaceae</taxon>
        <taxon>Claviceps</taxon>
    </lineage>
</organism>